<keyword evidence="11" id="KW-1185">Reference proteome</keyword>
<evidence type="ECO:0000256" key="2">
    <source>
        <dbReference type="ARBA" id="ARBA00013111"/>
    </source>
</evidence>
<keyword evidence="5" id="KW-0378">Hydrolase</keyword>
<feature type="region of interest" description="Disordered" evidence="8">
    <location>
        <begin position="1"/>
        <end position="116"/>
    </location>
</feature>
<gene>
    <name evidence="10" type="ORF">BJ508DRAFT_304025</name>
</gene>
<feature type="compositionally biased region" description="Low complexity" evidence="8">
    <location>
        <begin position="63"/>
        <end position="78"/>
    </location>
</feature>
<proteinExistence type="inferred from homology"/>
<dbReference type="OrthoDB" id="194865at2759"/>
<sequence>MSDLQKDFLKAKLSRLPPPTSLFPPLEEDEEAEAEAEGDDIYHHEYDSFPTGGPEFKSKYSDDTASISSASSASSTATVRPLPPKHSSSTGTVVHATSPTSSSFPRPRRSKKNLSPLPWSDYFAEKRSIPITTTTEDGATVTNTFNTYLTPPSGGTLFVTHHGAGSSGLSFAVLTSEILRLDPSCGVLSFDCRGHGETTTTDDNDLRLPTLRADFVAVTSTILAELDAKRGDGKKTDCILVGHSLGGAVVVDAAHSGDLGRAVLGYAVLDVVEGSAVEALGNMTRYLDSRPKGFRDVEQAIDWHIRSHTIRSPESARVSVPALLKPAPEASHPDINYTWHTDLPPTAPLWSTWFTALSKKFLESRGGKLLILAGTDRLDKELMIGQMMGKYQLVVCPEAGHFVHEDEAGRVAGALVEFCKRQAPLVLPPKVGMGVKGT</sequence>
<evidence type="ECO:0000313" key="11">
    <source>
        <dbReference type="Proteomes" id="UP000275078"/>
    </source>
</evidence>
<dbReference type="SUPFAM" id="SSF53474">
    <property type="entry name" value="alpha/beta-Hydrolases"/>
    <property type="match status" value="1"/>
</dbReference>
<feature type="domain" description="AB hydrolase-1" evidence="9">
    <location>
        <begin position="159"/>
        <end position="413"/>
    </location>
</feature>
<dbReference type="InterPro" id="IPR000073">
    <property type="entry name" value="AB_hydrolase_1"/>
</dbReference>
<comment type="similarity">
    <text evidence="1">Belongs to the AB hydrolase superfamily.</text>
</comment>
<evidence type="ECO:0000259" key="9">
    <source>
        <dbReference type="Pfam" id="PF12697"/>
    </source>
</evidence>
<dbReference type="EMBL" id="ML119660">
    <property type="protein sequence ID" value="RPA84203.1"/>
    <property type="molecule type" value="Genomic_DNA"/>
</dbReference>
<evidence type="ECO:0000256" key="7">
    <source>
        <dbReference type="ARBA" id="ARBA00049203"/>
    </source>
</evidence>
<evidence type="ECO:0000256" key="3">
    <source>
        <dbReference type="ARBA" id="ARBA00020672"/>
    </source>
</evidence>
<organism evidence="10 11">
    <name type="scientific">Ascobolus immersus RN42</name>
    <dbReference type="NCBI Taxonomy" id="1160509"/>
    <lineage>
        <taxon>Eukaryota</taxon>
        <taxon>Fungi</taxon>
        <taxon>Dikarya</taxon>
        <taxon>Ascomycota</taxon>
        <taxon>Pezizomycotina</taxon>
        <taxon>Pezizomycetes</taxon>
        <taxon>Pezizales</taxon>
        <taxon>Ascobolaceae</taxon>
        <taxon>Ascobolus</taxon>
    </lineage>
</organism>
<evidence type="ECO:0000256" key="6">
    <source>
        <dbReference type="ARBA" id="ARBA00024741"/>
    </source>
</evidence>
<accession>A0A3N4IDJ3</accession>
<protein>
    <recommendedName>
        <fullName evidence="3">Protein phosphatase methylesterase 1</fullName>
        <ecNumber evidence="2">3.1.1.89</ecNumber>
    </recommendedName>
</protein>
<dbReference type="PANTHER" id="PTHR14189:SF0">
    <property type="entry name" value="PROTEIN PHOSPHATASE METHYLESTERASE 1"/>
    <property type="match status" value="1"/>
</dbReference>
<dbReference type="PANTHER" id="PTHR14189">
    <property type="entry name" value="PROTEIN PHOSPHATASE METHYLESTERASE-1 RELATED"/>
    <property type="match status" value="1"/>
</dbReference>
<feature type="compositionally biased region" description="Basic and acidic residues" evidence="8">
    <location>
        <begin position="1"/>
        <end position="10"/>
    </location>
</feature>
<reference evidence="10 11" key="1">
    <citation type="journal article" date="2018" name="Nat. Ecol. Evol.">
        <title>Pezizomycetes genomes reveal the molecular basis of ectomycorrhizal truffle lifestyle.</title>
        <authorList>
            <person name="Murat C."/>
            <person name="Payen T."/>
            <person name="Noel B."/>
            <person name="Kuo A."/>
            <person name="Morin E."/>
            <person name="Chen J."/>
            <person name="Kohler A."/>
            <person name="Krizsan K."/>
            <person name="Balestrini R."/>
            <person name="Da Silva C."/>
            <person name="Montanini B."/>
            <person name="Hainaut M."/>
            <person name="Levati E."/>
            <person name="Barry K.W."/>
            <person name="Belfiori B."/>
            <person name="Cichocki N."/>
            <person name="Clum A."/>
            <person name="Dockter R.B."/>
            <person name="Fauchery L."/>
            <person name="Guy J."/>
            <person name="Iotti M."/>
            <person name="Le Tacon F."/>
            <person name="Lindquist E.A."/>
            <person name="Lipzen A."/>
            <person name="Malagnac F."/>
            <person name="Mello A."/>
            <person name="Molinier V."/>
            <person name="Miyauchi S."/>
            <person name="Poulain J."/>
            <person name="Riccioni C."/>
            <person name="Rubini A."/>
            <person name="Sitrit Y."/>
            <person name="Splivallo R."/>
            <person name="Traeger S."/>
            <person name="Wang M."/>
            <person name="Zifcakova L."/>
            <person name="Wipf D."/>
            <person name="Zambonelli A."/>
            <person name="Paolocci F."/>
            <person name="Nowrousian M."/>
            <person name="Ottonello S."/>
            <person name="Baldrian P."/>
            <person name="Spatafora J.W."/>
            <person name="Henrissat B."/>
            <person name="Nagy L.G."/>
            <person name="Aury J.M."/>
            <person name="Wincker P."/>
            <person name="Grigoriev I.V."/>
            <person name="Bonfante P."/>
            <person name="Martin F.M."/>
        </authorList>
    </citation>
    <scope>NUCLEOTIDE SEQUENCE [LARGE SCALE GENOMIC DNA]</scope>
    <source>
        <strain evidence="10 11">RN42</strain>
    </source>
</reference>
<dbReference type="InterPro" id="IPR029058">
    <property type="entry name" value="AB_hydrolase_fold"/>
</dbReference>
<dbReference type="EC" id="3.1.1.89" evidence="2"/>
<name>A0A3N4IDJ3_ASCIM</name>
<evidence type="ECO:0000256" key="4">
    <source>
        <dbReference type="ARBA" id="ARBA00022487"/>
    </source>
</evidence>
<dbReference type="GO" id="GO:0051723">
    <property type="term" value="F:protein methylesterase activity"/>
    <property type="evidence" value="ECO:0007669"/>
    <property type="project" value="UniProtKB-EC"/>
</dbReference>
<dbReference type="AlphaFoldDB" id="A0A3N4IDJ3"/>
<dbReference type="InterPro" id="IPR016812">
    <property type="entry name" value="PPase_methylesterase_euk"/>
</dbReference>
<dbReference type="Gene3D" id="3.40.50.1820">
    <property type="entry name" value="alpha/beta hydrolase"/>
    <property type="match status" value="1"/>
</dbReference>
<comment type="catalytic activity">
    <reaction evidence="7">
        <text>[phosphatase 2A protein]-C-terminal L-leucine methyl ester + H2O = [phosphatase 2A protein]-C-terminal L-leucine + methanol + H(+)</text>
        <dbReference type="Rhea" id="RHEA:48548"/>
        <dbReference type="Rhea" id="RHEA-COMP:12134"/>
        <dbReference type="Rhea" id="RHEA-COMP:12135"/>
        <dbReference type="ChEBI" id="CHEBI:15377"/>
        <dbReference type="ChEBI" id="CHEBI:15378"/>
        <dbReference type="ChEBI" id="CHEBI:17790"/>
        <dbReference type="ChEBI" id="CHEBI:90516"/>
        <dbReference type="ChEBI" id="CHEBI:90517"/>
        <dbReference type="EC" id="3.1.1.89"/>
    </reaction>
</comment>
<comment type="function">
    <text evidence="6">Demethylates proteins that have been reversibly carboxymethylated. Demethylates the phosphatase PP2A catalytic subunit.</text>
</comment>
<feature type="compositionally biased region" description="Acidic residues" evidence="8">
    <location>
        <begin position="26"/>
        <end position="39"/>
    </location>
</feature>
<evidence type="ECO:0000313" key="10">
    <source>
        <dbReference type="EMBL" id="RPA84203.1"/>
    </source>
</evidence>
<dbReference type="Pfam" id="PF12697">
    <property type="entry name" value="Abhydrolase_6"/>
    <property type="match status" value="1"/>
</dbReference>
<evidence type="ECO:0000256" key="1">
    <source>
        <dbReference type="ARBA" id="ARBA00008645"/>
    </source>
</evidence>
<dbReference type="STRING" id="1160509.A0A3N4IDJ3"/>
<dbReference type="Proteomes" id="UP000275078">
    <property type="component" value="Unassembled WGS sequence"/>
</dbReference>
<evidence type="ECO:0000256" key="5">
    <source>
        <dbReference type="ARBA" id="ARBA00022801"/>
    </source>
</evidence>
<keyword evidence="4" id="KW-0719">Serine esterase</keyword>
<evidence type="ECO:0000256" key="8">
    <source>
        <dbReference type="SAM" id="MobiDB-lite"/>
    </source>
</evidence>